<dbReference type="PANTHER" id="PTHR11527">
    <property type="entry name" value="HEAT-SHOCK PROTEIN 20 FAMILY MEMBER"/>
    <property type="match status" value="1"/>
</dbReference>
<dbReference type="Proteomes" id="UP000321436">
    <property type="component" value="Unassembled WGS sequence"/>
</dbReference>
<feature type="domain" description="SHSP" evidence="3">
    <location>
        <begin position="34"/>
        <end position="146"/>
    </location>
</feature>
<dbReference type="RefSeq" id="WP_222614393.1">
    <property type="nucleotide sequence ID" value="NZ_BKAU01000002.1"/>
</dbReference>
<proteinExistence type="inferred from homology"/>
<organism evidence="4 5">
    <name type="scientific">Chitinophaga cymbidii</name>
    <dbReference type="NCBI Taxonomy" id="1096750"/>
    <lineage>
        <taxon>Bacteria</taxon>
        <taxon>Pseudomonadati</taxon>
        <taxon>Bacteroidota</taxon>
        <taxon>Chitinophagia</taxon>
        <taxon>Chitinophagales</taxon>
        <taxon>Chitinophagaceae</taxon>
        <taxon>Chitinophaga</taxon>
    </lineage>
</organism>
<dbReference type="InterPro" id="IPR008978">
    <property type="entry name" value="HSP20-like_chaperone"/>
</dbReference>
<dbReference type="Pfam" id="PF00011">
    <property type="entry name" value="HSP20"/>
    <property type="match status" value="1"/>
</dbReference>
<sequence>MTLVKFNHQPAKTLGGIMDDIFSNKFLNRDFITSDFFGSHAPVNIRETKDAYALEVVAPGFEKADFSINLEGPTLTIKAEKKAEQKEENEKHIRREFSFRSFSRSFKLDESVDAEKINAKYENGVLRLTLPKKEEKKDTVKDITVA</sequence>
<keyword evidence="5" id="KW-1185">Reference proteome</keyword>
<reference evidence="4 5" key="1">
    <citation type="submission" date="2019-07" db="EMBL/GenBank/DDBJ databases">
        <title>Whole genome shotgun sequence of Chitinophaga cymbidii NBRC 109752.</title>
        <authorList>
            <person name="Hosoyama A."/>
            <person name="Uohara A."/>
            <person name="Ohji S."/>
            <person name="Ichikawa N."/>
        </authorList>
    </citation>
    <scope>NUCLEOTIDE SEQUENCE [LARGE SCALE GENOMIC DNA]</scope>
    <source>
        <strain evidence="4 5">NBRC 109752</strain>
    </source>
</reference>
<evidence type="ECO:0000256" key="2">
    <source>
        <dbReference type="RuleBase" id="RU003616"/>
    </source>
</evidence>
<dbReference type="CDD" id="cd06464">
    <property type="entry name" value="ACD_sHsps-like"/>
    <property type="match status" value="1"/>
</dbReference>
<name>A0A512RM87_9BACT</name>
<comment type="similarity">
    <text evidence="1 2">Belongs to the small heat shock protein (HSP20) family.</text>
</comment>
<dbReference type="SUPFAM" id="SSF49764">
    <property type="entry name" value="HSP20-like chaperones"/>
    <property type="match status" value="1"/>
</dbReference>
<dbReference type="EMBL" id="BKAU01000002">
    <property type="protein sequence ID" value="GEP96814.1"/>
    <property type="molecule type" value="Genomic_DNA"/>
</dbReference>
<dbReference type="Gene3D" id="2.60.40.790">
    <property type="match status" value="1"/>
</dbReference>
<accession>A0A512RM87</accession>
<dbReference type="InterPro" id="IPR031107">
    <property type="entry name" value="Small_HSP"/>
</dbReference>
<protein>
    <submittedName>
        <fullName evidence="4">Heat-shock protein Hsp20</fullName>
    </submittedName>
</protein>
<dbReference type="AlphaFoldDB" id="A0A512RM87"/>
<comment type="caution">
    <text evidence="4">The sequence shown here is derived from an EMBL/GenBank/DDBJ whole genome shotgun (WGS) entry which is preliminary data.</text>
</comment>
<evidence type="ECO:0000313" key="5">
    <source>
        <dbReference type="Proteomes" id="UP000321436"/>
    </source>
</evidence>
<evidence type="ECO:0000259" key="3">
    <source>
        <dbReference type="PROSITE" id="PS01031"/>
    </source>
</evidence>
<dbReference type="PROSITE" id="PS01031">
    <property type="entry name" value="SHSP"/>
    <property type="match status" value="1"/>
</dbReference>
<gene>
    <name evidence="4" type="ORF">CCY01nite_30740</name>
</gene>
<dbReference type="InterPro" id="IPR002068">
    <property type="entry name" value="A-crystallin/Hsp20_dom"/>
</dbReference>
<evidence type="ECO:0000313" key="4">
    <source>
        <dbReference type="EMBL" id="GEP96814.1"/>
    </source>
</evidence>
<evidence type="ECO:0000256" key="1">
    <source>
        <dbReference type="PROSITE-ProRule" id="PRU00285"/>
    </source>
</evidence>